<organism evidence="1 2">
    <name type="scientific">Capnocytophaga canimorsus</name>
    <dbReference type="NCBI Taxonomy" id="28188"/>
    <lineage>
        <taxon>Bacteria</taxon>
        <taxon>Pseudomonadati</taxon>
        <taxon>Bacteroidota</taxon>
        <taxon>Flavobacteriia</taxon>
        <taxon>Flavobacteriales</taxon>
        <taxon>Flavobacteriaceae</taxon>
        <taxon>Capnocytophaga</taxon>
    </lineage>
</organism>
<reference evidence="1 2" key="1">
    <citation type="submission" date="2015-01" db="EMBL/GenBank/DDBJ databases">
        <authorList>
            <person name="Xiang T."/>
            <person name="Song Y."/>
            <person name="Huang L."/>
            <person name="Wang B."/>
            <person name="Wu P."/>
        </authorList>
    </citation>
    <scope>NUCLEOTIDE SEQUENCE [LARGE SCALE GENOMIC DNA]</scope>
    <source>
        <strain evidence="1 2">Cc12</strain>
    </source>
</reference>
<name>A0A0B7GZW8_9FLAO</name>
<dbReference type="AlphaFoldDB" id="A0A0B7GZW8"/>
<dbReference type="Proteomes" id="UP000044026">
    <property type="component" value="Unassembled WGS sequence"/>
</dbReference>
<accession>A0A0B7GZW8</accession>
<proteinExistence type="predicted"/>
<gene>
    <name evidence="1" type="ORF">CCAN12_210011</name>
</gene>
<evidence type="ECO:0000313" key="1">
    <source>
        <dbReference type="EMBL" id="CEN32846.1"/>
    </source>
</evidence>
<sequence length="73" mass="8755">MVIWKYSILKYAKIRHLLTSSSSYFRNRMKKMDLLSPIYSFFAQFFISKNKNNPLTDRGLFFEVVTNHKVTEN</sequence>
<protein>
    <submittedName>
        <fullName evidence="1">Uncharacterized protein</fullName>
    </submittedName>
</protein>
<dbReference type="EMBL" id="CDOE01000014">
    <property type="protein sequence ID" value="CEN32846.1"/>
    <property type="molecule type" value="Genomic_DNA"/>
</dbReference>
<evidence type="ECO:0000313" key="2">
    <source>
        <dbReference type="Proteomes" id="UP000044026"/>
    </source>
</evidence>